<dbReference type="PANTHER" id="PTHR45694">
    <property type="entry name" value="GLUTAREDOXIN 2"/>
    <property type="match status" value="1"/>
</dbReference>
<dbReference type="GO" id="GO:0005801">
    <property type="term" value="C:cis-Golgi network"/>
    <property type="evidence" value="ECO:0007669"/>
    <property type="project" value="UniProtKB-ARBA"/>
</dbReference>
<keyword evidence="5" id="KW-1185">Reference proteome</keyword>
<keyword evidence="2" id="KW-0472">Membrane</keyword>
<dbReference type="PANTHER" id="PTHR45694:SF5">
    <property type="entry name" value="GLUTAREDOXIN 2"/>
    <property type="match status" value="1"/>
</dbReference>
<dbReference type="InterPro" id="IPR014025">
    <property type="entry name" value="Glutaredoxin_subgr"/>
</dbReference>
<evidence type="ECO:0000259" key="3">
    <source>
        <dbReference type="Pfam" id="PF00462"/>
    </source>
</evidence>
<dbReference type="FunFam" id="3.40.30.10:FF:000093">
    <property type="entry name" value="Glutaredoxin 2"/>
    <property type="match status" value="1"/>
</dbReference>
<evidence type="ECO:0000313" key="5">
    <source>
        <dbReference type="Proteomes" id="UP001215151"/>
    </source>
</evidence>
<dbReference type="SUPFAM" id="SSF52833">
    <property type="entry name" value="Thioredoxin-like"/>
    <property type="match status" value="1"/>
</dbReference>
<dbReference type="CDD" id="cd03419">
    <property type="entry name" value="GRX_GRXh_1_2_like"/>
    <property type="match status" value="1"/>
</dbReference>
<name>A0AAD7TPQ5_9APHY</name>
<dbReference type="NCBIfam" id="TIGR02180">
    <property type="entry name" value="GRX_euk"/>
    <property type="match status" value="1"/>
</dbReference>
<dbReference type="Gene3D" id="3.40.30.10">
    <property type="entry name" value="Glutaredoxin"/>
    <property type="match status" value="1"/>
</dbReference>
<accession>A0AAD7TPQ5</accession>
<dbReference type="InterPro" id="IPR036249">
    <property type="entry name" value="Thioredoxin-like_sf"/>
</dbReference>
<dbReference type="GO" id="GO:0005796">
    <property type="term" value="C:Golgi lumen"/>
    <property type="evidence" value="ECO:0007669"/>
    <property type="project" value="TreeGrafter"/>
</dbReference>
<dbReference type="AlphaFoldDB" id="A0AAD7TPQ5"/>
<dbReference type="Proteomes" id="UP001215151">
    <property type="component" value="Unassembled WGS sequence"/>
</dbReference>
<sequence length="277" mass="30362">MNPAAGPGESSDPDMSAKYYHHYHPQIHAPSARPWTSSPYRRRRIAGPLLLVALTGLLYLWIYGAPSFLSLSPALKDAERGDDLWHSAGSSPAGRVAQAKPQLAGQGAYADVREIDALLHFIYNQTDRRLDEDGGTIRVEGLGSVHVDGTAPVDLRVYAANGDYNWAQHTKRIRSLYPLVVFSKTYCPYSQKAKTLLEAYEISPAPKIIEVNVRSDGPQIQKILSRVTGRSTVPNILLKGKSIGGSDELHRIHDEGRLKKLLEDSGFTVNGNPPTSA</sequence>
<feature type="transmembrane region" description="Helical" evidence="2">
    <location>
        <begin position="45"/>
        <end position="64"/>
    </location>
</feature>
<dbReference type="PROSITE" id="PS51354">
    <property type="entry name" value="GLUTAREDOXIN_2"/>
    <property type="match status" value="1"/>
</dbReference>
<proteinExistence type="inferred from homology"/>
<keyword evidence="2" id="KW-0812">Transmembrane</keyword>
<reference evidence="4" key="1">
    <citation type="submission" date="2022-11" db="EMBL/GenBank/DDBJ databases">
        <title>Genome Sequence of Cubamyces cubensis.</title>
        <authorList>
            <person name="Buettner E."/>
        </authorList>
    </citation>
    <scope>NUCLEOTIDE SEQUENCE</scope>
    <source>
        <strain evidence="4">MPL-01</strain>
    </source>
</reference>
<comment type="similarity">
    <text evidence="1">Belongs to the glutaredoxin family. Monothiol subfamily.</text>
</comment>
<dbReference type="GO" id="GO:0000324">
    <property type="term" value="C:fungal-type vacuole"/>
    <property type="evidence" value="ECO:0007669"/>
    <property type="project" value="TreeGrafter"/>
</dbReference>
<comment type="caution">
    <text evidence="4">The sequence shown here is derived from an EMBL/GenBank/DDBJ whole genome shotgun (WGS) entry which is preliminary data.</text>
</comment>
<dbReference type="PRINTS" id="PR00160">
    <property type="entry name" value="GLUTAREDOXIN"/>
</dbReference>
<gene>
    <name evidence="4" type="ORF">ONZ51_g7899</name>
</gene>
<dbReference type="EMBL" id="JAPEVG010000224">
    <property type="protein sequence ID" value="KAJ8473409.1"/>
    <property type="molecule type" value="Genomic_DNA"/>
</dbReference>
<dbReference type="GO" id="GO:0004362">
    <property type="term" value="F:glutathione-disulfide reductase (NADPH) activity"/>
    <property type="evidence" value="ECO:0007669"/>
    <property type="project" value="UniProtKB-ARBA"/>
</dbReference>
<dbReference type="GO" id="GO:0034599">
    <property type="term" value="P:cellular response to oxidative stress"/>
    <property type="evidence" value="ECO:0007669"/>
    <property type="project" value="TreeGrafter"/>
</dbReference>
<feature type="domain" description="Glutaredoxin" evidence="3">
    <location>
        <begin position="180"/>
        <end position="243"/>
    </location>
</feature>
<protein>
    <recommendedName>
        <fullName evidence="3">Glutaredoxin domain-containing protein</fullName>
    </recommendedName>
</protein>
<dbReference type="InterPro" id="IPR011899">
    <property type="entry name" value="Glutaredoxin_euk/vir"/>
</dbReference>
<evidence type="ECO:0000256" key="2">
    <source>
        <dbReference type="SAM" id="Phobius"/>
    </source>
</evidence>
<keyword evidence="2" id="KW-1133">Transmembrane helix</keyword>
<dbReference type="InterPro" id="IPR002109">
    <property type="entry name" value="Glutaredoxin"/>
</dbReference>
<evidence type="ECO:0000256" key="1">
    <source>
        <dbReference type="ARBA" id="ARBA00009630"/>
    </source>
</evidence>
<evidence type="ECO:0000313" key="4">
    <source>
        <dbReference type="EMBL" id="KAJ8473409.1"/>
    </source>
</evidence>
<dbReference type="Pfam" id="PF00462">
    <property type="entry name" value="Glutaredoxin"/>
    <property type="match status" value="1"/>
</dbReference>
<organism evidence="4 5">
    <name type="scientific">Trametes cubensis</name>
    <dbReference type="NCBI Taxonomy" id="1111947"/>
    <lineage>
        <taxon>Eukaryota</taxon>
        <taxon>Fungi</taxon>
        <taxon>Dikarya</taxon>
        <taxon>Basidiomycota</taxon>
        <taxon>Agaricomycotina</taxon>
        <taxon>Agaricomycetes</taxon>
        <taxon>Polyporales</taxon>
        <taxon>Polyporaceae</taxon>
        <taxon>Trametes</taxon>
    </lineage>
</organism>